<keyword evidence="2" id="KW-1185">Reference proteome</keyword>
<comment type="caution">
    <text evidence="1">The sequence shown here is derived from an EMBL/GenBank/DDBJ whole genome shotgun (WGS) entry which is preliminary data.</text>
</comment>
<organism evidence="1 2">
    <name type="scientific">Peptoniphilus duerdenii ATCC BAA-1640</name>
    <dbReference type="NCBI Taxonomy" id="862517"/>
    <lineage>
        <taxon>Bacteria</taxon>
        <taxon>Bacillati</taxon>
        <taxon>Bacillota</taxon>
        <taxon>Tissierellia</taxon>
        <taxon>Tissierellales</taxon>
        <taxon>Peptoniphilaceae</taxon>
        <taxon>Peptoniphilus</taxon>
    </lineage>
</organism>
<evidence type="ECO:0000313" key="1">
    <source>
        <dbReference type="EMBL" id="EFM26345.1"/>
    </source>
</evidence>
<name>E0NIQ0_9FIRM</name>
<accession>E0NIQ0</accession>
<evidence type="ECO:0000313" key="2">
    <source>
        <dbReference type="Proteomes" id="UP000003280"/>
    </source>
</evidence>
<dbReference type="EMBL" id="AEEH01000009">
    <property type="protein sequence ID" value="EFM26345.1"/>
    <property type="molecule type" value="Genomic_DNA"/>
</dbReference>
<dbReference type="AlphaFoldDB" id="E0NIQ0"/>
<sequence length="125" mass="14876">MKELLLLTNNPRFDNQKFDKVEVKFYNESGYLEMFYKVRDLLHLNYKLLTHPLYGNFRPRDTLFRSFIVEKQDKIDLDSIELIEGAIKRAEHAFNEQSPRHMTESIISDLSEIDMELILPVLNNL</sequence>
<dbReference type="RefSeq" id="WP_008900875.1">
    <property type="nucleotide sequence ID" value="NZ_GL397071.1"/>
</dbReference>
<dbReference type="Proteomes" id="UP000003280">
    <property type="component" value="Unassembled WGS sequence"/>
</dbReference>
<proteinExistence type="predicted"/>
<dbReference type="InterPro" id="IPR047735">
    <property type="entry name" value="GrdX-like"/>
</dbReference>
<reference evidence="1 2" key="1">
    <citation type="submission" date="2010-07" db="EMBL/GenBank/DDBJ databases">
        <authorList>
            <person name="Muzny D."/>
            <person name="Qin X."/>
            <person name="Deng J."/>
            <person name="Jiang H."/>
            <person name="Liu Y."/>
            <person name="Qu J."/>
            <person name="Song X.-Z."/>
            <person name="Zhang L."/>
            <person name="Thornton R."/>
            <person name="Coyle M."/>
            <person name="Francisco L."/>
            <person name="Jackson L."/>
            <person name="Javaid M."/>
            <person name="Korchina V."/>
            <person name="Kovar C."/>
            <person name="Mata R."/>
            <person name="Mathew T."/>
            <person name="Ngo R."/>
            <person name="Nguyen L."/>
            <person name="Nguyen N."/>
            <person name="Okwuonu G."/>
            <person name="Ongeri F."/>
            <person name="Pham C."/>
            <person name="Simmons D."/>
            <person name="Wilczek-Boney K."/>
            <person name="Hale W."/>
            <person name="Jakkamsetti A."/>
            <person name="Pham P."/>
            <person name="Ruth R."/>
            <person name="San Lucas F."/>
            <person name="Warren J."/>
            <person name="Zhang J."/>
            <person name="Zhao Z."/>
            <person name="Zhou C."/>
            <person name="Zhu D."/>
            <person name="Lee S."/>
            <person name="Bess C."/>
            <person name="Blankenburg K."/>
            <person name="Forbes L."/>
            <person name="Fu Q."/>
            <person name="Gubbala S."/>
            <person name="Hirani K."/>
            <person name="Jayaseelan J.C."/>
            <person name="Lara F."/>
            <person name="Munidasa M."/>
            <person name="Palculict T."/>
            <person name="Patil S."/>
            <person name="Pu L.-L."/>
            <person name="Saada N."/>
            <person name="Tang L."/>
            <person name="Weissenberger G."/>
            <person name="Zhu Y."/>
            <person name="Hemphill L."/>
            <person name="Shang Y."/>
            <person name="Youmans B."/>
            <person name="Ayvaz T."/>
            <person name="Ross M."/>
            <person name="Santibanez J."/>
            <person name="Aqrawi P."/>
            <person name="Gross S."/>
            <person name="Joshi V."/>
            <person name="Fowler G."/>
            <person name="Nazareth L."/>
            <person name="Reid J."/>
            <person name="Worley K."/>
            <person name="Petrosino J."/>
            <person name="Highlander S."/>
            <person name="Gibbs R."/>
        </authorList>
    </citation>
    <scope>NUCLEOTIDE SEQUENCE [LARGE SCALE GENOMIC DNA]</scope>
    <source>
        <strain evidence="1 2">ATCC BAA-1640</strain>
    </source>
</reference>
<protein>
    <submittedName>
        <fullName evidence="1">GrdX protein</fullName>
    </submittedName>
</protein>
<dbReference type="NCBIfam" id="NF038093">
    <property type="entry name" value="GrdX"/>
    <property type="match status" value="1"/>
</dbReference>
<dbReference type="HOGENOM" id="CLU_132073_0_0_9"/>
<dbReference type="OrthoDB" id="9815289at2"/>
<dbReference type="STRING" id="862517.HMPREF9225_0039"/>
<gene>
    <name evidence="1" type="primary">grdX</name>
    <name evidence="1" type="ORF">HMPREF9225_0039</name>
</gene>